<gene>
    <name evidence="2" type="ORF">CB5_LOCUS8984</name>
</gene>
<keyword evidence="1" id="KW-1133">Transmembrane helix</keyword>
<reference evidence="2" key="1">
    <citation type="submission" date="2020-07" db="EMBL/GenBank/DDBJ databases">
        <authorList>
            <person name="Lin J."/>
        </authorList>
    </citation>
    <scope>NUCLEOTIDE SEQUENCE</scope>
</reference>
<evidence type="ECO:0000313" key="2">
    <source>
        <dbReference type="EMBL" id="CAD1825773.1"/>
    </source>
</evidence>
<dbReference type="AlphaFoldDB" id="A0A6V7P4K3"/>
<keyword evidence="1" id="KW-0472">Membrane</keyword>
<evidence type="ECO:0000256" key="1">
    <source>
        <dbReference type="SAM" id="Phobius"/>
    </source>
</evidence>
<organism evidence="2">
    <name type="scientific">Ananas comosus var. bracteatus</name>
    <name type="common">red pineapple</name>
    <dbReference type="NCBI Taxonomy" id="296719"/>
    <lineage>
        <taxon>Eukaryota</taxon>
        <taxon>Viridiplantae</taxon>
        <taxon>Streptophyta</taxon>
        <taxon>Embryophyta</taxon>
        <taxon>Tracheophyta</taxon>
        <taxon>Spermatophyta</taxon>
        <taxon>Magnoliopsida</taxon>
        <taxon>Liliopsida</taxon>
        <taxon>Poales</taxon>
        <taxon>Bromeliaceae</taxon>
        <taxon>Bromelioideae</taxon>
        <taxon>Ananas</taxon>
    </lineage>
</organism>
<proteinExistence type="predicted"/>
<accession>A0A6V7P4K3</accession>
<sequence length="219" mass="24523">MAAQFIDIAVDWIWDTQFNDMAVDWTWDAQFNDVAVNWIWIYFVFKKQSKLLRITDPKIFWRVIDSVPTYGSYPEICGLKLCTKTQKVGLLVCSRVAFSRLCTGTWLMAVPVRGNGYRYAGPYTGTQAASQPTRGSGLAFSWGVYRTPRPLVFLELGTSGEEGKGAMYSPSLIFFVFVGIFRGLILSFCSFLLLGAISTMGESLRLGVELVEGEIFNPS</sequence>
<protein>
    <submittedName>
        <fullName evidence="2">Uncharacterized protein</fullName>
    </submittedName>
</protein>
<dbReference type="EMBL" id="LR862145">
    <property type="protein sequence ID" value="CAD1825773.1"/>
    <property type="molecule type" value="Genomic_DNA"/>
</dbReference>
<keyword evidence="1" id="KW-0812">Transmembrane</keyword>
<feature type="transmembrane region" description="Helical" evidence="1">
    <location>
        <begin position="172"/>
        <end position="197"/>
    </location>
</feature>
<name>A0A6V7P4K3_ANACO</name>